<feature type="domain" description="IclR-ED" evidence="5">
    <location>
        <begin position="62"/>
        <end position="246"/>
    </location>
</feature>
<dbReference type="SUPFAM" id="SSF55781">
    <property type="entry name" value="GAF domain-like"/>
    <property type="match status" value="1"/>
</dbReference>
<dbReference type="Gene3D" id="1.10.10.10">
    <property type="entry name" value="Winged helix-like DNA-binding domain superfamily/Winged helix DNA-binding domain"/>
    <property type="match status" value="1"/>
</dbReference>
<dbReference type="GO" id="GO:0045892">
    <property type="term" value="P:negative regulation of DNA-templated transcription"/>
    <property type="evidence" value="ECO:0007669"/>
    <property type="project" value="TreeGrafter"/>
</dbReference>
<sequence>MARAADVLKIVARAGPDGVRLTDLLPQLDLTRSTLHRIMQSLEAIEYLERVPGTRRYRLGLELFTLAVQAANPTGLLDLCRPGLLRLAAGTGDTVFLLVPQGYDAVCLDRIDGQFPIRALTEGIGGRIPLGLGSGPLILLAYMPREVQEEILSNNLSRLVGRTLSDEIELRAALVKAREEGAMVFPRGIMFPAIGNVAVPLVDRQGNAVAAISITGISERFSEQRIKVMLALLRREKAEIEERLNPMDVRLLNQQRSRAS</sequence>
<protein>
    <submittedName>
        <fullName evidence="6">IclR family transcriptional regulator</fullName>
    </submittedName>
</protein>
<dbReference type="InterPro" id="IPR005471">
    <property type="entry name" value="Tscrpt_reg_IclR_N"/>
</dbReference>
<dbReference type="GO" id="GO:0003700">
    <property type="term" value="F:DNA-binding transcription factor activity"/>
    <property type="evidence" value="ECO:0007669"/>
    <property type="project" value="TreeGrafter"/>
</dbReference>
<dbReference type="SMART" id="SM00346">
    <property type="entry name" value="HTH_ICLR"/>
    <property type="match status" value="1"/>
</dbReference>
<evidence type="ECO:0000256" key="3">
    <source>
        <dbReference type="ARBA" id="ARBA00023163"/>
    </source>
</evidence>
<dbReference type="AlphaFoldDB" id="A0A2V3TTC7"/>
<evidence type="ECO:0000313" key="7">
    <source>
        <dbReference type="Proteomes" id="UP000248021"/>
    </source>
</evidence>
<dbReference type="GO" id="GO:0003677">
    <property type="term" value="F:DNA binding"/>
    <property type="evidence" value="ECO:0007669"/>
    <property type="project" value="UniProtKB-KW"/>
</dbReference>
<dbReference type="InterPro" id="IPR050707">
    <property type="entry name" value="HTH_MetabolicPath_Reg"/>
</dbReference>
<dbReference type="PANTHER" id="PTHR30136:SF39">
    <property type="entry name" value="TRANSCRIPTIONAL REGULATORY PROTEIN"/>
    <property type="match status" value="1"/>
</dbReference>
<dbReference type="PROSITE" id="PS51078">
    <property type="entry name" value="ICLR_ED"/>
    <property type="match status" value="1"/>
</dbReference>
<keyword evidence="2" id="KW-0238">DNA-binding</keyword>
<evidence type="ECO:0000259" key="5">
    <source>
        <dbReference type="PROSITE" id="PS51078"/>
    </source>
</evidence>
<keyword evidence="3" id="KW-0804">Transcription</keyword>
<reference evidence="6 7" key="1">
    <citation type="submission" date="2018-05" db="EMBL/GenBank/DDBJ databases">
        <title>Genomic Encyclopedia of Type Strains, Phase IV (KMG-IV): sequencing the most valuable type-strain genomes for metagenomic binning, comparative biology and taxonomic classification.</title>
        <authorList>
            <person name="Goeker M."/>
        </authorList>
    </citation>
    <scope>NUCLEOTIDE SEQUENCE [LARGE SCALE GENOMIC DNA]</scope>
    <source>
        <strain evidence="6 7">DSM 6462</strain>
    </source>
</reference>
<dbReference type="Pfam" id="PF01614">
    <property type="entry name" value="IclR_C"/>
    <property type="match status" value="1"/>
</dbReference>
<evidence type="ECO:0000256" key="1">
    <source>
        <dbReference type="ARBA" id="ARBA00023015"/>
    </source>
</evidence>
<dbReference type="Proteomes" id="UP000248021">
    <property type="component" value="Unassembled WGS sequence"/>
</dbReference>
<evidence type="ECO:0000259" key="4">
    <source>
        <dbReference type="PROSITE" id="PS51077"/>
    </source>
</evidence>
<dbReference type="Pfam" id="PF09339">
    <property type="entry name" value="HTH_IclR"/>
    <property type="match status" value="1"/>
</dbReference>
<keyword evidence="1" id="KW-0805">Transcription regulation</keyword>
<dbReference type="PANTHER" id="PTHR30136">
    <property type="entry name" value="HELIX-TURN-HELIX TRANSCRIPTIONAL REGULATOR, ICLR FAMILY"/>
    <property type="match status" value="1"/>
</dbReference>
<evidence type="ECO:0000256" key="2">
    <source>
        <dbReference type="ARBA" id="ARBA00023125"/>
    </source>
</evidence>
<accession>A0A2V3TTC7</accession>
<dbReference type="SUPFAM" id="SSF46785">
    <property type="entry name" value="Winged helix' DNA-binding domain"/>
    <property type="match status" value="1"/>
</dbReference>
<organism evidence="6 7">
    <name type="scientific">Chelatococcus asaccharovorans</name>
    <dbReference type="NCBI Taxonomy" id="28210"/>
    <lineage>
        <taxon>Bacteria</taxon>
        <taxon>Pseudomonadati</taxon>
        <taxon>Pseudomonadota</taxon>
        <taxon>Alphaproteobacteria</taxon>
        <taxon>Hyphomicrobiales</taxon>
        <taxon>Chelatococcaceae</taxon>
        <taxon>Chelatococcus</taxon>
    </lineage>
</organism>
<dbReference type="PROSITE" id="PS51077">
    <property type="entry name" value="HTH_ICLR"/>
    <property type="match status" value="1"/>
</dbReference>
<dbReference type="Gene3D" id="3.30.450.40">
    <property type="match status" value="1"/>
</dbReference>
<dbReference type="InterPro" id="IPR036390">
    <property type="entry name" value="WH_DNA-bd_sf"/>
</dbReference>
<feature type="domain" description="HTH iclR-type" evidence="4">
    <location>
        <begin position="1"/>
        <end position="61"/>
    </location>
</feature>
<evidence type="ECO:0000313" key="6">
    <source>
        <dbReference type="EMBL" id="PXW50911.1"/>
    </source>
</evidence>
<dbReference type="EMBL" id="QJJK01000022">
    <property type="protein sequence ID" value="PXW50911.1"/>
    <property type="molecule type" value="Genomic_DNA"/>
</dbReference>
<keyword evidence="7" id="KW-1185">Reference proteome</keyword>
<dbReference type="InterPro" id="IPR029016">
    <property type="entry name" value="GAF-like_dom_sf"/>
</dbReference>
<proteinExistence type="predicted"/>
<name>A0A2V3TTC7_9HYPH</name>
<dbReference type="InterPro" id="IPR014757">
    <property type="entry name" value="Tscrpt_reg_IclR_C"/>
</dbReference>
<comment type="caution">
    <text evidence="6">The sequence shown here is derived from an EMBL/GenBank/DDBJ whole genome shotgun (WGS) entry which is preliminary data.</text>
</comment>
<gene>
    <name evidence="6" type="ORF">C7450_12222</name>
</gene>
<dbReference type="InterPro" id="IPR036388">
    <property type="entry name" value="WH-like_DNA-bd_sf"/>
</dbReference>